<keyword evidence="5" id="KW-0175">Coiled coil</keyword>
<feature type="region of interest" description="Disordered" evidence="6">
    <location>
        <begin position="866"/>
        <end position="905"/>
    </location>
</feature>
<proteinExistence type="predicted"/>
<keyword evidence="3 7" id="KW-1133">Transmembrane helix</keyword>
<organism evidence="12 13">
    <name type="scientific">Leptotrombidium deliense</name>
    <dbReference type="NCBI Taxonomy" id="299467"/>
    <lineage>
        <taxon>Eukaryota</taxon>
        <taxon>Metazoa</taxon>
        <taxon>Ecdysozoa</taxon>
        <taxon>Arthropoda</taxon>
        <taxon>Chelicerata</taxon>
        <taxon>Arachnida</taxon>
        <taxon>Acari</taxon>
        <taxon>Acariformes</taxon>
        <taxon>Trombidiformes</taxon>
        <taxon>Prostigmata</taxon>
        <taxon>Anystina</taxon>
        <taxon>Parasitengona</taxon>
        <taxon>Trombiculoidea</taxon>
        <taxon>Trombiculidae</taxon>
        <taxon>Leptotrombidium</taxon>
    </lineage>
</organism>
<keyword evidence="12" id="KW-0675">Receptor</keyword>
<evidence type="ECO:0000313" key="13">
    <source>
        <dbReference type="Proteomes" id="UP000288716"/>
    </source>
</evidence>
<name>A0A443SEG0_9ACAR</name>
<dbReference type="OrthoDB" id="10048651at2759"/>
<dbReference type="InterPro" id="IPR015925">
    <property type="entry name" value="Ryanodine_IP3_receptor"/>
</dbReference>
<dbReference type="SUPFAM" id="SSF47473">
    <property type="entry name" value="EF-hand"/>
    <property type="match status" value="1"/>
</dbReference>
<dbReference type="Pfam" id="PF08454">
    <property type="entry name" value="RIH_assoc"/>
    <property type="match status" value="1"/>
</dbReference>
<evidence type="ECO:0000259" key="8">
    <source>
        <dbReference type="Pfam" id="PF00520"/>
    </source>
</evidence>
<gene>
    <name evidence="12" type="ORF">B4U80_02374</name>
</gene>
<comment type="subcellular location">
    <subcellularLocation>
        <location evidence="1">Membrane</location>
        <topology evidence="1">Multi-pass membrane protein</topology>
    </subcellularLocation>
</comment>
<dbReference type="GO" id="GO:0042383">
    <property type="term" value="C:sarcolemma"/>
    <property type="evidence" value="ECO:0007669"/>
    <property type="project" value="TreeGrafter"/>
</dbReference>
<dbReference type="FunFam" id="1.10.287.70:FF:000017">
    <property type="entry name" value="ryanodine receptor isoform X2"/>
    <property type="match status" value="1"/>
</dbReference>
<feature type="domain" description="Ion transport" evidence="8">
    <location>
        <begin position="1216"/>
        <end position="1369"/>
    </location>
</feature>
<dbReference type="GO" id="GO:0005219">
    <property type="term" value="F:ryanodine-sensitive calcium-release channel activity"/>
    <property type="evidence" value="ECO:0007669"/>
    <property type="project" value="InterPro"/>
</dbReference>
<dbReference type="FunFam" id="1.10.238.10:FF:000132">
    <property type="entry name" value="Ryanodine receptor 44F"/>
    <property type="match status" value="1"/>
</dbReference>
<evidence type="ECO:0000256" key="3">
    <source>
        <dbReference type="ARBA" id="ARBA00022989"/>
    </source>
</evidence>
<feature type="transmembrane region" description="Helical" evidence="7">
    <location>
        <begin position="792"/>
        <end position="814"/>
    </location>
</feature>
<dbReference type="GO" id="GO:0033017">
    <property type="term" value="C:sarcoplasmic reticulum membrane"/>
    <property type="evidence" value="ECO:0007669"/>
    <property type="project" value="TreeGrafter"/>
</dbReference>
<dbReference type="InterPro" id="IPR002048">
    <property type="entry name" value="EF_hand_dom"/>
</dbReference>
<comment type="caution">
    <text evidence="12">The sequence shown here is derived from an EMBL/GenBank/DDBJ whole genome shotgun (WGS) entry which is preliminary data.</text>
</comment>
<feature type="domain" description="RyR/IP3R Homology associated" evidence="10">
    <location>
        <begin position="351"/>
        <end position="463"/>
    </location>
</feature>
<feature type="non-terminal residue" evidence="12">
    <location>
        <position position="1"/>
    </location>
</feature>
<dbReference type="VEuPathDB" id="VectorBase:LDEU006149"/>
<dbReference type="EMBL" id="NCKV01003277">
    <property type="protein sequence ID" value="RWS25891.1"/>
    <property type="molecule type" value="Genomic_DNA"/>
</dbReference>
<feature type="region of interest" description="Disordered" evidence="6">
    <location>
        <begin position="931"/>
        <end position="959"/>
    </location>
</feature>
<dbReference type="PANTHER" id="PTHR46399:SF8">
    <property type="entry name" value="B30.2_SPRY DOMAIN-CONTAINING PROTEIN"/>
    <property type="match status" value="1"/>
</dbReference>
<dbReference type="PANTHER" id="PTHR46399">
    <property type="entry name" value="B30.2/SPRY DOMAIN-CONTAINING PROTEIN"/>
    <property type="match status" value="1"/>
</dbReference>
<evidence type="ECO:0000259" key="11">
    <source>
        <dbReference type="Pfam" id="PF13499"/>
    </source>
</evidence>
<feature type="domain" description="EF-hand" evidence="11">
    <location>
        <begin position="549"/>
        <end position="604"/>
    </location>
</feature>
<feature type="transmembrane region" description="Helical" evidence="7">
    <location>
        <begin position="986"/>
        <end position="1004"/>
    </location>
</feature>
<dbReference type="GO" id="GO:0034704">
    <property type="term" value="C:calcium channel complex"/>
    <property type="evidence" value="ECO:0007669"/>
    <property type="project" value="TreeGrafter"/>
</dbReference>
<keyword evidence="13" id="KW-1185">Reference proteome</keyword>
<evidence type="ECO:0000259" key="9">
    <source>
        <dbReference type="Pfam" id="PF06459"/>
    </source>
</evidence>
<evidence type="ECO:0000256" key="7">
    <source>
        <dbReference type="SAM" id="Phobius"/>
    </source>
</evidence>
<protein>
    <submittedName>
        <fullName evidence="12">Ryanodine receptor-like protein</fullName>
    </submittedName>
</protein>
<dbReference type="GO" id="GO:0006874">
    <property type="term" value="P:intracellular calcium ion homeostasis"/>
    <property type="evidence" value="ECO:0007669"/>
    <property type="project" value="InterPro"/>
</dbReference>
<feature type="transmembrane region" description="Helical" evidence="7">
    <location>
        <begin position="1336"/>
        <end position="1359"/>
    </location>
</feature>
<feature type="compositionally biased region" description="Basic and acidic residues" evidence="6">
    <location>
        <begin position="931"/>
        <end position="940"/>
    </location>
</feature>
<dbReference type="InterPro" id="IPR011992">
    <property type="entry name" value="EF-hand-dom_pair"/>
</dbReference>
<sequence>EQELVQYAKDKILKKENETAIFDYVRTQLNLPDKIDPSDYMSWQHYLYSKLGKSEEISGKELVAQQQNMKPDDKEKMQEKLVERIIDMAKVLYGLHMVIAKLETILFFTNNNKSLFVVKLNFNRHRAMNLFLRIYNELWLTDENTGQEQLIEDLTQSFEDHEQKKGAEEDEEQKPDPLVQLVTTLSRKATTEHGASMKEDSLFMDFAYIFSQSCGGAEEEEEEGGEEEEASIHEQELEKQKLLFQQARLADRGVAEMILLYISACKGVQSNMVMKTLKLGISVLRGGNTDCQKRMITHLKDKKDVGFFTSIAGLMNSCSVLDLDAFERNQKAEGLGVGSEGTAGEKNMYDADFTCVLFRFLQLLCEGHNLDFQNYLRTQAGNTTTVNVIIITVDYLLRLQESMMDFYWHYSSKEVIDPSGKENYCKAITVAKQVFSTLTESIQGPCQGNQQALAHSRLWDAVGGFFFLFAHMQDKLSKNASQLDLLIELLDLQKEMVVMMLSMLEGNVVNGTIGRQMVDTLVESAANVELILKFFDMFLKLNELTSSSSFQEIDKKQIGWVTAKDFKKAMEQQKIYTPEEIDYLMSCCEPNHDGLIDYIEFTERFFEPSKEIGFNLAVLLTNLSEHMPSDPRLQRFLEIASSVLTYFEPFLGRIEIMGSAKRVERVYFEIKQSSIDQWEQPQIKESKRAFFYSVVTEGGDKEKLELFVDFCEDAIFEMQHAATISMEKEEEPSSTREYPFLGEEEKPPSVLDPLYKLLRFIWNKIKKLFSLMTPTNIKKQVAQMKEQTPAELGIGFLKLILSTFVFSGTLTYSVTKYVLRFILRLMTGEPITGPVIEEEEEPTKALVHVSHFKMQESAVPQPSVLAIEAPPIPPHGDVAQEPNATETKPNGITPEEKEKETLVTDGQVKTDTIKTSEEEEAKTEELAVKAFKKEEEKPPEEAVVAEEPEVEQPKAETTPILSSFSPGDYAHRFICFLARNFYKMKYIALTIAFIINFILLFYKVTERLGDEVEGSGSGDGSGSGSGSGELIESEAANDILGSGDGENDDDEDVEEWVAIAEKVYYLKPILTMLALIHAIFAFCMLIGYYYLKLPLAIFKREKEILRSMLFDGVYIAEPAGDDDIKAHWDKLVISTRSFPVNYWDKFGKKKIREKYAEQYDYDQISKLLGMDKSLSAVQEEPKGLFSMLTNVDWKYQIWKAGVTITDQSFLYNLWYFSFSVLGNFNYFFFAAHLLDVAVGFKTLRTILQSVTHNGKQLVLTVMLLIIIVYIYTVVAFNFFRKFYVSGGDEEEEEPDKKCHSMLTCFVFNIYQGVRAGGGIGDVIEPADGDDYEVYRIIFDITFFFFIIVILLAIIQGLIIDAFGELRDQLQSVVDDMEANCFICGIGKDYFDKIPHGFETHVMKEHNLANYLFFLMHLINKPDTDYTGQETYVWELYQKRCWDFFPVGECFRKQYEEELSGAA</sequence>
<dbReference type="Pfam" id="PF06459">
    <property type="entry name" value="RR_TM4-6"/>
    <property type="match status" value="1"/>
</dbReference>
<dbReference type="Gene3D" id="1.10.287.70">
    <property type="match status" value="1"/>
</dbReference>
<keyword evidence="4 7" id="KW-0472">Membrane</keyword>
<dbReference type="Gene3D" id="1.10.238.10">
    <property type="entry name" value="EF-hand"/>
    <property type="match status" value="1"/>
</dbReference>
<evidence type="ECO:0000256" key="6">
    <source>
        <dbReference type="SAM" id="MobiDB-lite"/>
    </source>
</evidence>
<dbReference type="Proteomes" id="UP000288716">
    <property type="component" value="Unassembled WGS sequence"/>
</dbReference>
<dbReference type="GO" id="GO:0005509">
    <property type="term" value="F:calcium ion binding"/>
    <property type="evidence" value="ECO:0007669"/>
    <property type="project" value="InterPro"/>
</dbReference>
<evidence type="ECO:0000256" key="1">
    <source>
        <dbReference type="ARBA" id="ARBA00004141"/>
    </source>
</evidence>
<dbReference type="Pfam" id="PF13499">
    <property type="entry name" value="EF-hand_7"/>
    <property type="match status" value="1"/>
</dbReference>
<keyword evidence="2 7" id="KW-0812">Transmembrane</keyword>
<feature type="transmembrane region" description="Helical" evidence="7">
    <location>
        <begin position="1069"/>
        <end position="1091"/>
    </location>
</feature>
<dbReference type="GO" id="GO:0030018">
    <property type="term" value="C:Z disc"/>
    <property type="evidence" value="ECO:0007669"/>
    <property type="project" value="TreeGrafter"/>
</dbReference>
<feature type="coiled-coil region" evidence="5">
    <location>
        <begin position="144"/>
        <end position="171"/>
    </location>
</feature>
<accession>A0A443SEG0</accession>
<dbReference type="InterPro" id="IPR005821">
    <property type="entry name" value="Ion_trans_dom"/>
</dbReference>
<feature type="transmembrane region" description="Helical" evidence="7">
    <location>
        <begin position="1257"/>
        <end position="1279"/>
    </location>
</feature>
<dbReference type="InterPro" id="IPR013662">
    <property type="entry name" value="RIH_assoc-dom"/>
</dbReference>
<dbReference type="Pfam" id="PF00520">
    <property type="entry name" value="Ion_trans"/>
    <property type="match status" value="1"/>
</dbReference>
<reference evidence="12 13" key="1">
    <citation type="journal article" date="2018" name="Gigascience">
        <title>Genomes of trombidid mites reveal novel predicted allergens and laterally-transferred genes associated with secondary metabolism.</title>
        <authorList>
            <person name="Dong X."/>
            <person name="Chaisiri K."/>
            <person name="Xia D."/>
            <person name="Armstrong S.D."/>
            <person name="Fang Y."/>
            <person name="Donnelly M.J."/>
            <person name="Kadowaki T."/>
            <person name="McGarry J.W."/>
            <person name="Darby A.C."/>
            <person name="Makepeace B.L."/>
        </authorList>
    </citation>
    <scope>NUCLEOTIDE SEQUENCE [LARGE SCALE GENOMIC DNA]</scope>
    <source>
        <strain evidence="12">UoL-UT</strain>
    </source>
</reference>
<dbReference type="GO" id="GO:0005790">
    <property type="term" value="C:smooth endoplasmic reticulum"/>
    <property type="evidence" value="ECO:0007669"/>
    <property type="project" value="TreeGrafter"/>
</dbReference>
<evidence type="ECO:0000256" key="4">
    <source>
        <dbReference type="ARBA" id="ARBA00023136"/>
    </source>
</evidence>
<evidence type="ECO:0000313" key="12">
    <source>
        <dbReference type="EMBL" id="RWS25891.1"/>
    </source>
</evidence>
<dbReference type="STRING" id="299467.A0A443SEG0"/>
<feature type="domain" description="Ryanodine Receptor TM 4-6" evidence="9">
    <location>
        <begin position="876"/>
        <end position="1097"/>
    </location>
</feature>
<evidence type="ECO:0000256" key="2">
    <source>
        <dbReference type="ARBA" id="ARBA00022692"/>
    </source>
</evidence>
<evidence type="ECO:0000256" key="5">
    <source>
        <dbReference type="SAM" id="Coils"/>
    </source>
</evidence>
<dbReference type="GO" id="GO:0006941">
    <property type="term" value="P:striated muscle contraction"/>
    <property type="evidence" value="ECO:0007669"/>
    <property type="project" value="TreeGrafter"/>
</dbReference>
<dbReference type="InterPro" id="IPR009460">
    <property type="entry name" value="Ryanrecept_TM4-6"/>
</dbReference>
<dbReference type="GO" id="GO:0014808">
    <property type="term" value="P:release of sequestered calcium ion into cytosol by sarcoplasmic reticulum"/>
    <property type="evidence" value="ECO:0007669"/>
    <property type="project" value="TreeGrafter"/>
</dbReference>
<evidence type="ECO:0000259" key="10">
    <source>
        <dbReference type="Pfam" id="PF08454"/>
    </source>
</evidence>